<evidence type="ECO:0000313" key="2">
    <source>
        <dbReference type="Proteomes" id="UP001221757"/>
    </source>
</evidence>
<comment type="caution">
    <text evidence="1">The sequence shown here is derived from an EMBL/GenBank/DDBJ whole genome shotgun (WGS) entry which is preliminary data.</text>
</comment>
<accession>A0AAD7CPP1</accession>
<organism evidence="1 2">
    <name type="scientific">Mycena rosella</name>
    <name type="common">Pink bonnet</name>
    <name type="synonym">Agaricus rosellus</name>
    <dbReference type="NCBI Taxonomy" id="1033263"/>
    <lineage>
        <taxon>Eukaryota</taxon>
        <taxon>Fungi</taxon>
        <taxon>Dikarya</taxon>
        <taxon>Basidiomycota</taxon>
        <taxon>Agaricomycotina</taxon>
        <taxon>Agaricomycetes</taxon>
        <taxon>Agaricomycetidae</taxon>
        <taxon>Agaricales</taxon>
        <taxon>Marasmiineae</taxon>
        <taxon>Mycenaceae</taxon>
        <taxon>Mycena</taxon>
    </lineage>
</organism>
<dbReference type="AlphaFoldDB" id="A0AAD7CPP1"/>
<keyword evidence="2" id="KW-1185">Reference proteome</keyword>
<name>A0AAD7CPP1_MYCRO</name>
<feature type="non-terminal residue" evidence="1">
    <location>
        <position position="1"/>
    </location>
</feature>
<feature type="non-terminal residue" evidence="1">
    <location>
        <position position="106"/>
    </location>
</feature>
<sequence length="106" mass="12475">NVLHFLKMKEDIETAFELKRRSKAHTSPHLRDETKVLLRLYQDEELHCFRSGRSIGHAAVNRFDRGYQRLKDGKMAEYLERSKEYADVVEEMEILRNGGPRNIQSA</sequence>
<reference evidence="1" key="1">
    <citation type="submission" date="2023-03" db="EMBL/GenBank/DDBJ databases">
        <title>Massive genome expansion in bonnet fungi (Mycena s.s.) driven by repeated elements and novel gene families across ecological guilds.</title>
        <authorList>
            <consortium name="Lawrence Berkeley National Laboratory"/>
            <person name="Harder C.B."/>
            <person name="Miyauchi S."/>
            <person name="Viragh M."/>
            <person name="Kuo A."/>
            <person name="Thoen E."/>
            <person name="Andreopoulos B."/>
            <person name="Lu D."/>
            <person name="Skrede I."/>
            <person name="Drula E."/>
            <person name="Henrissat B."/>
            <person name="Morin E."/>
            <person name="Kohler A."/>
            <person name="Barry K."/>
            <person name="LaButti K."/>
            <person name="Morin E."/>
            <person name="Salamov A."/>
            <person name="Lipzen A."/>
            <person name="Mereny Z."/>
            <person name="Hegedus B."/>
            <person name="Baldrian P."/>
            <person name="Stursova M."/>
            <person name="Weitz H."/>
            <person name="Taylor A."/>
            <person name="Grigoriev I.V."/>
            <person name="Nagy L.G."/>
            <person name="Martin F."/>
            <person name="Kauserud H."/>
        </authorList>
    </citation>
    <scope>NUCLEOTIDE SEQUENCE</scope>
    <source>
        <strain evidence="1">CBHHK067</strain>
    </source>
</reference>
<gene>
    <name evidence="1" type="ORF">B0H17DRAFT_840856</name>
</gene>
<dbReference type="Proteomes" id="UP001221757">
    <property type="component" value="Unassembled WGS sequence"/>
</dbReference>
<dbReference type="EMBL" id="JARKIE010000296">
    <property type="protein sequence ID" value="KAJ7656706.1"/>
    <property type="molecule type" value="Genomic_DNA"/>
</dbReference>
<evidence type="ECO:0000313" key="1">
    <source>
        <dbReference type="EMBL" id="KAJ7656706.1"/>
    </source>
</evidence>
<protein>
    <submittedName>
        <fullName evidence="1">Uncharacterized protein</fullName>
    </submittedName>
</protein>
<proteinExistence type="predicted"/>